<evidence type="ECO:0000259" key="1">
    <source>
        <dbReference type="PROSITE" id="PS51186"/>
    </source>
</evidence>
<dbReference type="GO" id="GO:0016747">
    <property type="term" value="F:acyltransferase activity, transferring groups other than amino-acyl groups"/>
    <property type="evidence" value="ECO:0007669"/>
    <property type="project" value="InterPro"/>
</dbReference>
<dbReference type="CDD" id="cd04301">
    <property type="entry name" value="NAT_SF"/>
    <property type="match status" value="1"/>
</dbReference>
<dbReference type="EMBL" id="MZMV01000004">
    <property type="protein sequence ID" value="OWV12008.1"/>
    <property type="molecule type" value="Genomic_DNA"/>
</dbReference>
<evidence type="ECO:0000313" key="3">
    <source>
        <dbReference type="Proteomes" id="UP000197174"/>
    </source>
</evidence>
<dbReference type="Gene3D" id="3.40.630.30">
    <property type="match status" value="1"/>
</dbReference>
<gene>
    <name evidence="2" type="ORF">B5D80_03615</name>
</gene>
<dbReference type="PROSITE" id="PS51186">
    <property type="entry name" value="GNAT"/>
    <property type="match status" value="1"/>
</dbReference>
<dbReference type="InterPro" id="IPR000182">
    <property type="entry name" value="GNAT_dom"/>
</dbReference>
<proteinExistence type="predicted"/>
<comment type="caution">
    <text evidence="2">The sequence shown here is derived from an EMBL/GenBank/DDBJ whole genome shotgun (WGS) entry which is preliminary data.</text>
</comment>
<name>A0A246RS97_9ACTN</name>
<dbReference type="Proteomes" id="UP000197174">
    <property type="component" value="Unassembled WGS sequence"/>
</dbReference>
<evidence type="ECO:0000313" key="2">
    <source>
        <dbReference type="EMBL" id="OWV12008.1"/>
    </source>
</evidence>
<reference evidence="2 3" key="1">
    <citation type="submission" date="2017-03" db="EMBL/GenBank/DDBJ databases">
        <title>Whole genome sequence of Micromonospora wenchangensis, isolated from mangrove soil.</title>
        <authorList>
            <person name="Yang H."/>
        </authorList>
    </citation>
    <scope>NUCLEOTIDE SEQUENCE [LARGE SCALE GENOMIC DNA]</scope>
    <source>
        <strain evidence="2 3">CCTCC AA 2012002</strain>
    </source>
</reference>
<dbReference type="InterPro" id="IPR016181">
    <property type="entry name" value="Acyl_CoA_acyltransferase"/>
</dbReference>
<sequence length="192" mass="21933">MSDLVASVVGPDDWPRVDPFFGPNGLVEHCFCQYFRLERKDYSACRSTARRDRLAELITTGERVGVLGAIDEVPVGWIGVGPRLGFARLRTSRAAKLLPGDDPTRIWSIVCVYLAREQRHQGLLRVLINRAVEWARDEKADLIEAYPEDDRDPATRIDRRSFRGRVTTFEACGFTVVEPRLKHRALIRKDLR</sequence>
<feature type="domain" description="N-acetyltransferase" evidence="1">
    <location>
        <begin position="15"/>
        <end position="192"/>
    </location>
</feature>
<dbReference type="AlphaFoldDB" id="A0A246RS97"/>
<protein>
    <recommendedName>
        <fullName evidence="1">N-acetyltransferase domain-containing protein</fullName>
    </recommendedName>
</protein>
<dbReference type="SUPFAM" id="SSF55729">
    <property type="entry name" value="Acyl-CoA N-acyltransferases (Nat)"/>
    <property type="match status" value="1"/>
</dbReference>
<dbReference type="Pfam" id="PF00583">
    <property type="entry name" value="Acetyltransf_1"/>
    <property type="match status" value="1"/>
</dbReference>
<keyword evidence="3" id="KW-1185">Reference proteome</keyword>
<accession>A0A246RS97</accession>
<organism evidence="2 3">
    <name type="scientific">Micromonospora wenchangensis</name>
    <dbReference type="NCBI Taxonomy" id="1185415"/>
    <lineage>
        <taxon>Bacteria</taxon>
        <taxon>Bacillati</taxon>
        <taxon>Actinomycetota</taxon>
        <taxon>Actinomycetes</taxon>
        <taxon>Micromonosporales</taxon>
        <taxon>Micromonosporaceae</taxon>
        <taxon>Micromonospora</taxon>
    </lineage>
</organism>